<reference evidence="8 9" key="1">
    <citation type="submission" date="2018-11" db="EMBL/GenBank/DDBJ databases">
        <title>Genome sequence of Apiotrichum porosum DSM 27194.</title>
        <authorList>
            <person name="Aliyu H."/>
            <person name="Gorte O."/>
            <person name="Ochsenreither K."/>
        </authorList>
    </citation>
    <scope>NUCLEOTIDE SEQUENCE [LARGE SCALE GENOMIC DNA]</scope>
    <source>
        <strain evidence="8 9">DSM 27194</strain>
    </source>
</reference>
<evidence type="ECO:0000256" key="5">
    <source>
        <dbReference type="ARBA" id="ARBA00023136"/>
    </source>
</evidence>
<evidence type="ECO:0000256" key="4">
    <source>
        <dbReference type="ARBA" id="ARBA00022989"/>
    </source>
</evidence>
<evidence type="ECO:0000256" key="2">
    <source>
        <dbReference type="ARBA" id="ARBA00022692"/>
    </source>
</evidence>
<feature type="region of interest" description="Disordered" evidence="6">
    <location>
        <begin position="53"/>
        <end position="115"/>
    </location>
</feature>
<dbReference type="RefSeq" id="XP_028480540.1">
    <property type="nucleotide sequence ID" value="XM_028616683.1"/>
</dbReference>
<dbReference type="OrthoDB" id="3193718at2759"/>
<feature type="compositionally biased region" description="Basic and acidic residues" evidence="6">
    <location>
        <begin position="87"/>
        <end position="97"/>
    </location>
</feature>
<feature type="compositionally biased region" description="Low complexity" evidence="6">
    <location>
        <begin position="60"/>
        <end position="79"/>
    </location>
</feature>
<evidence type="ECO:0000256" key="7">
    <source>
        <dbReference type="SAM" id="Phobius"/>
    </source>
</evidence>
<proteinExistence type="predicted"/>
<sequence>MATTLFTLPEHLRDAISALVDAHIVPLDLESDMEAALAAADVVEFEEVFELNPETKNKPAAETTSTTATAEGDDTAIGTEKQAQPSDKSKEKQDTPSDNKGIVVPLGDELPPVPTLRPATIDGDLLERISRWVGGDDGSKAVEKAGLDAAPYGPIAILAGSEVYLPPRQRALAKAAEAEQAKKEELNPYLPASMSVTPPSLGSEYRQLMRQLSNVLNVLFSIFGCGGAAYVAAVTGGGWAREPAILLAVIVGFVVGMADVGLIFLYKRRLTIERRAAAERRVKENKGSAAIGEGTVLELDEDKVAELERELAEEGPVDIVPAPSGSGRSIRLRRRAL</sequence>
<gene>
    <name evidence="8" type="ORF">EHS24_000869</name>
</gene>
<comment type="caution">
    <text evidence="8">The sequence shown here is derived from an EMBL/GenBank/DDBJ whole genome shotgun (WGS) entry which is preliminary data.</text>
</comment>
<organism evidence="8 9">
    <name type="scientific">Apiotrichum porosum</name>
    <dbReference type="NCBI Taxonomy" id="105984"/>
    <lineage>
        <taxon>Eukaryota</taxon>
        <taxon>Fungi</taxon>
        <taxon>Dikarya</taxon>
        <taxon>Basidiomycota</taxon>
        <taxon>Agaricomycotina</taxon>
        <taxon>Tremellomycetes</taxon>
        <taxon>Trichosporonales</taxon>
        <taxon>Trichosporonaceae</taxon>
        <taxon>Apiotrichum</taxon>
    </lineage>
</organism>
<evidence type="ECO:0000313" key="9">
    <source>
        <dbReference type="Proteomes" id="UP000279236"/>
    </source>
</evidence>
<dbReference type="GO" id="GO:0070072">
    <property type="term" value="P:vacuolar proton-transporting V-type ATPase complex assembly"/>
    <property type="evidence" value="ECO:0007669"/>
    <property type="project" value="InterPro"/>
</dbReference>
<comment type="subcellular location">
    <subcellularLocation>
        <location evidence="1">Endoplasmic reticulum membrane</location>
        <topology evidence="1">Multi-pass membrane protein</topology>
    </subcellularLocation>
</comment>
<feature type="transmembrane region" description="Helical" evidence="7">
    <location>
        <begin position="215"/>
        <end position="233"/>
    </location>
</feature>
<dbReference type="InterPro" id="IPR021013">
    <property type="entry name" value="ATPase_Vma12"/>
</dbReference>
<evidence type="ECO:0000256" key="1">
    <source>
        <dbReference type="ARBA" id="ARBA00004477"/>
    </source>
</evidence>
<keyword evidence="9" id="KW-1185">Reference proteome</keyword>
<protein>
    <submittedName>
        <fullName evidence="8">Uncharacterized protein</fullName>
    </submittedName>
</protein>
<evidence type="ECO:0000313" key="8">
    <source>
        <dbReference type="EMBL" id="RSH88332.1"/>
    </source>
</evidence>
<accession>A0A427YB48</accession>
<keyword evidence="3" id="KW-0256">Endoplasmic reticulum</keyword>
<keyword evidence="5 7" id="KW-0472">Membrane</keyword>
<dbReference type="PANTHER" id="PTHR31394">
    <property type="entry name" value="TRANSMEMBRANE PROTEIN 199"/>
    <property type="match status" value="1"/>
</dbReference>
<keyword evidence="4 7" id="KW-1133">Transmembrane helix</keyword>
<name>A0A427YB48_9TREE</name>
<feature type="transmembrane region" description="Helical" evidence="7">
    <location>
        <begin position="245"/>
        <end position="266"/>
    </location>
</feature>
<dbReference type="PANTHER" id="PTHR31394:SF1">
    <property type="entry name" value="TRANSMEMBRANE PROTEIN 199"/>
    <property type="match status" value="1"/>
</dbReference>
<dbReference type="GO" id="GO:0005789">
    <property type="term" value="C:endoplasmic reticulum membrane"/>
    <property type="evidence" value="ECO:0007669"/>
    <property type="project" value="UniProtKB-SubCell"/>
</dbReference>
<dbReference type="EMBL" id="RSCE01000001">
    <property type="protein sequence ID" value="RSH88332.1"/>
    <property type="molecule type" value="Genomic_DNA"/>
</dbReference>
<evidence type="ECO:0000256" key="6">
    <source>
        <dbReference type="SAM" id="MobiDB-lite"/>
    </source>
</evidence>
<dbReference type="Proteomes" id="UP000279236">
    <property type="component" value="Unassembled WGS sequence"/>
</dbReference>
<evidence type="ECO:0000256" key="3">
    <source>
        <dbReference type="ARBA" id="ARBA00022824"/>
    </source>
</evidence>
<dbReference type="GeneID" id="39585412"/>
<dbReference type="AlphaFoldDB" id="A0A427YB48"/>
<dbReference type="Pfam" id="PF11712">
    <property type="entry name" value="Vma12"/>
    <property type="match status" value="1"/>
</dbReference>
<keyword evidence="2 7" id="KW-0812">Transmembrane</keyword>